<comment type="caution">
    <text evidence="1">The sequence shown here is derived from an EMBL/GenBank/DDBJ whole genome shotgun (WGS) entry which is preliminary data.</text>
</comment>
<dbReference type="EMBL" id="CATOUU010000747">
    <property type="protein sequence ID" value="CAI9945559.1"/>
    <property type="molecule type" value="Genomic_DNA"/>
</dbReference>
<reference evidence="1" key="1">
    <citation type="submission" date="2023-06" db="EMBL/GenBank/DDBJ databases">
        <authorList>
            <person name="Kurt Z."/>
        </authorList>
    </citation>
    <scope>NUCLEOTIDE SEQUENCE</scope>
</reference>
<proteinExistence type="predicted"/>
<dbReference type="Proteomes" id="UP001642409">
    <property type="component" value="Unassembled WGS sequence"/>
</dbReference>
<dbReference type="AlphaFoldDB" id="A0AA86Q4L6"/>
<gene>
    <name evidence="2" type="ORF">HINF_LOCUS23268</name>
    <name evidence="1" type="ORF">HINF_LOCUS33204</name>
</gene>
<evidence type="ECO:0000313" key="1">
    <source>
        <dbReference type="EMBL" id="CAI9945559.1"/>
    </source>
</evidence>
<dbReference type="EMBL" id="CAXDID020000066">
    <property type="protein sequence ID" value="CAL6012365.1"/>
    <property type="molecule type" value="Genomic_DNA"/>
</dbReference>
<name>A0AA86Q4L6_9EUKA</name>
<evidence type="ECO:0000313" key="3">
    <source>
        <dbReference type="Proteomes" id="UP001642409"/>
    </source>
</evidence>
<protein>
    <submittedName>
        <fullName evidence="2">Hypothetical_protein</fullName>
    </submittedName>
</protein>
<evidence type="ECO:0000313" key="2">
    <source>
        <dbReference type="EMBL" id="CAL6012365.1"/>
    </source>
</evidence>
<sequence length="168" mass="19082">MTLQNDSLKCNLIIITKAQFNNSIFIVNHDNPHLVTQQLLHKLISTSILIFKVCHFEQLPQTNQVSSALELTLLSSEVIFVTIFGMAGMNLGTSVSAATRSAFKFRVGTMSQLQQFHNSLISFFLFKLIYETSAILTAQNLCLCFVVLHSKFHTDFLLYIRVIHCRQQ</sequence>
<reference evidence="2 3" key="2">
    <citation type="submission" date="2024-07" db="EMBL/GenBank/DDBJ databases">
        <authorList>
            <person name="Akdeniz Z."/>
        </authorList>
    </citation>
    <scope>NUCLEOTIDE SEQUENCE [LARGE SCALE GENOMIC DNA]</scope>
</reference>
<accession>A0AA86Q4L6</accession>
<keyword evidence="3" id="KW-1185">Reference proteome</keyword>
<organism evidence="1">
    <name type="scientific">Hexamita inflata</name>
    <dbReference type="NCBI Taxonomy" id="28002"/>
    <lineage>
        <taxon>Eukaryota</taxon>
        <taxon>Metamonada</taxon>
        <taxon>Diplomonadida</taxon>
        <taxon>Hexamitidae</taxon>
        <taxon>Hexamitinae</taxon>
        <taxon>Hexamita</taxon>
    </lineage>
</organism>